<evidence type="ECO:0000259" key="5">
    <source>
        <dbReference type="PROSITE" id="PS50850"/>
    </source>
</evidence>
<feature type="transmembrane region" description="Helical" evidence="4">
    <location>
        <begin position="51"/>
        <end position="71"/>
    </location>
</feature>
<dbReference type="InterPro" id="IPR023008">
    <property type="entry name" value="MFS_YhhS-like"/>
</dbReference>
<dbReference type="KEGG" id="ptx:ABW99_19670"/>
<evidence type="ECO:0000313" key="7">
    <source>
        <dbReference type="Proteomes" id="UP000036700"/>
    </source>
</evidence>
<evidence type="ECO:0000256" key="3">
    <source>
        <dbReference type="ARBA" id="ARBA00023136"/>
    </source>
</evidence>
<keyword evidence="7" id="KW-1185">Reference proteome</keyword>
<evidence type="ECO:0000256" key="1">
    <source>
        <dbReference type="ARBA" id="ARBA00022692"/>
    </source>
</evidence>
<feature type="transmembrane region" description="Helical" evidence="4">
    <location>
        <begin position="156"/>
        <end position="174"/>
    </location>
</feature>
<feature type="transmembrane region" description="Helical" evidence="4">
    <location>
        <begin position="338"/>
        <end position="359"/>
    </location>
</feature>
<dbReference type="AlphaFoldDB" id="A0A0G3EXH1"/>
<keyword evidence="4" id="KW-1003">Cell membrane</keyword>
<dbReference type="PANTHER" id="PTHR23531">
    <property type="entry name" value="QUINOLENE RESISTANCE PROTEIN NORA"/>
    <property type="match status" value="1"/>
</dbReference>
<keyword evidence="4" id="KW-0997">Cell inner membrane</keyword>
<keyword evidence="1 4" id="KW-0812">Transmembrane</keyword>
<feature type="transmembrane region" description="Helical" evidence="4">
    <location>
        <begin position="219"/>
        <end position="245"/>
    </location>
</feature>
<comment type="similarity">
    <text evidence="4">Belongs to the major facilitator superfamily. YhhS family.</text>
</comment>
<feature type="domain" description="Major facilitator superfamily (MFS) profile" evidence="5">
    <location>
        <begin position="186"/>
        <end position="401"/>
    </location>
</feature>
<dbReference type="NCBIfam" id="NF009048">
    <property type="entry name" value="PRK12382.1"/>
    <property type="match status" value="1"/>
</dbReference>
<feature type="transmembrane region" description="Helical" evidence="4">
    <location>
        <begin position="83"/>
        <end position="105"/>
    </location>
</feature>
<dbReference type="InterPro" id="IPR011701">
    <property type="entry name" value="MFS"/>
</dbReference>
<dbReference type="SUPFAM" id="SSF103473">
    <property type="entry name" value="MFS general substrate transporter"/>
    <property type="match status" value="1"/>
</dbReference>
<gene>
    <name evidence="6" type="ORF">ABW99_19670</name>
</gene>
<feature type="transmembrane region" description="Helical" evidence="4">
    <location>
        <begin position="365"/>
        <end position="385"/>
    </location>
</feature>
<dbReference type="OrthoDB" id="322544at2"/>
<organism evidence="6 7">
    <name type="scientific">Pandoraea thiooxydans</name>
    <dbReference type="NCBI Taxonomy" id="445709"/>
    <lineage>
        <taxon>Bacteria</taxon>
        <taxon>Pseudomonadati</taxon>
        <taxon>Pseudomonadota</taxon>
        <taxon>Betaproteobacteria</taxon>
        <taxon>Burkholderiales</taxon>
        <taxon>Burkholderiaceae</taxon>
        <taxon>Pandoraea</taxon>
    </lineage>
</organism>
<comment type="subcellular location">
    <subcellularLocation>
        <location evidence="4">Cell inner membrane</location>
        <topology evidence="4">Multi-pass membrane protein</topology>
    </subcellularLocation>
</comment>
<feature type="transmembrane region" description="Helical" evidence="4">
    <location>
        <begin position="180"/>
        <end position="199"/>
    </location>
</feature>
<accession>A0A0G3EXH1</accession>
<dbReference type="EMBL" id="CP011568">
    <property type="protein sequence ID" value="AKJ70097.1"/>
    <property type="molecule type" value="Genomic_DNA"/>
</dbReference>
<dbReference type="HAMAP" id="MF_01118">
    <property type="entry name" value="MFS_YhhS"/>
    <property type="match status" value="1"/>
</dbReference>
<dbReference type="PROSITE" id="PS50850">
    <property type="entry name" value="MFS"/>
    <property type="match status" value="1"/>
</dbReference>
<feature type="transmembrane region" description="Helical" evidence="4">
    <location>
        <begin position="282"/>
        <end position="300"/>
    </location>
</feature>
<keyword evidence="4" id="KW-0813">Transport</keyword>
<evidence type="ECO:0000313" key="6">
    <source>
        <dbReference type="EMBL" id="AKJ70097.1"/>
    </source>
</evidence>
<feature type="transmembrane region" description="Helical" evidence="4">
    <location>
        <begin position="251"/>
        <end position="270"/>
    </location>
</feature>
<feature type="transmembrane region" description="Helical" evidence="4">
    <location>
        <begin position="12"/>
        <end position="31"/>
    </location>
</feature>
<dbReference type="GO" id="GO:0005886">
    <property type="term" value="C:plasma membrane"/>
    <property type="evidence" value="ECO:0007669"/>
    <property type="project" value="UniProtKB-SubCell"/>
</dbReference>
<feature type="transmembrane region" description="Helical" evidence="4">
    <location>
        <begin position="306"/>
        <end position="326"/>
    </location>
</feature>
<dbReference type="PANTHER" id="PTHR23531:SF1">
    <property type="entry name" value="QUINOLENE RESISTANCE PROTEIN NORA"/>
    <property type="match status" value="1"/>
</dbReference>
<dbReference type="InterPro" id="IPR036259">
    <property type="entry name" value="MFS_trans_sf"/>
</dbReference>
<dbReference type="InterPro" id="IPR020846">
    <property type="entry name" value="MFS_dom"/>
</dbReference>
<sequence>MTAPTAQTPGISVFGTLASLAAIIFFGFMTIGMPLPVIPVYVNKTLGYGSLMVGIAVGIQSVVTLSLRSFAGHTVDTRGAKRAVLTGLCGCATAGVLYRISAAFAEVHPGTALGVLLAGRATLGFAESLILTGGMSWGIGLLGPAHANKAISWQGVSMYTAIALGAPAGATLLQQWGFTAVAYVVIALPLVAGLLPWRLPAAAITNGKRLPFHKVVGRVWRPGLAMTLGSIGYAVIAAFIMLFYASRHWDGAAYALTAYSVTFIGVRVLLGHSVERFGGIRVAVLSLLIEAVGQTLLWTATSSLMALAGAALTGVGFSLVFPSLGVEAIKHVPSQNRGAALAAYSGFFDLGLGLIGPLAGLVVGAFGYAAIFLFGALGAIGGAILTSRLARANRSAEQANA</sequence>
<feature type="transmembrane region" description="Helical" evidence="4">
    <location>
        <begin position="125"/>
        <end position="144"/>
    </location>
</feature>
<name>A0A0G3EXH1_9BURK</name>
<proteinExistence type="inferred from homology"/>
<dbReference type="NCBIfam" id="NF003477">
    <property type="entry name" value="PRK05122.1"/>
    <property type="match status" value="1"/>
</dbReference>
<dbReference type="STRING" id="445709.ABW99_19670"/>
<dbReference type="Proteomes" id="UP000036700">
    <property type="component" value="Chromosome"/>
</dbReference>
<evidence type="ECO:0000256" key="4">
    <source>
        <dbReference type="HAMAP-Rule" id="MF_01118"/>
    </source>
</evidence>
<protein>
    <recommendedName>
        <fullName evidence="4">Uncharacterized MFS-type transporter ABW99_19670</fullName>
    </recommendedName>
</protein>
<dbReference type="RefSeq" id="WP_047216011.1">
    <property type="nucleotide sequence ID" value="NZ_CP011568.3"/>
</dbReference>
<keyword evidence="3 4" id="KW-0472">Membrane</keyword>
<dbReference type="PATRIC" id="fig|445709.3.peg.4128"/>
<dbReference type="InterPro" id="IPR052714">
    <property type="entry name" value="MFS_Exporter"/>
</dbReference>
<dbReference type="CDD" id="cd17489">
    <property type="entry name" value="MFS_YfcJ_like"/>
    <property type="match status" value="1"/>
</dbReference>
<evidence type="ECO:0000256" key="2">
    <source>
        <dbReference type="ARBA" id="ARBA00022989"/>
    </source>
</evidence>
<dbReference type="Gene3D" id="1.20.1250.20">
    <property type="entry name" value="MFS general substrate transporter like domains"/>
    <property type="match status" value="1"/>
</dbReference>
<reference evidence="7" key="1">
    <citation type="submission" date="2015-06" db="EMBL/GenBank/DDBJ databases">
        <authorList>
            <person name="Lim Y.L."/>
            <person name="Ee R."/>
            <person name="Yong D."/>
            <person name="How K.Y."/>
            <person name="Yin W.F."/>
            <person name="Chan K.G."/>
        </authorList>
    </citation>
    <scope>NUCLEOTIDE SEQUENCE [LARGE SCALE GENOMIC DNA]</scope>
    <source>
        <strain evidence="7">DSM 25325</strain>
    </source>
</reference>
<keyword evidence="2 4" id="KW-1133">Transmembrane helix</keyword>
<dbReference type="GO" id="GO:0022857">
    <property type="term" value="F:transmembrane transporter activity"/>
    <property type="evidence" value="ECO:0007669"/>
    <property type="project" value="UniProtKB-UniRule"/>
</dbReference>
<dbReference type="Pfam" id="PF07690">
    <property type="entry name" value="MFS_1"/>
    <property type="match status" value="1"/>
</dbReference>